<dbReference type="InterPro" id="IPR036388">
    <property type="entry name" value="WH-like_DNA-bd_sf"/>
</dbReference>
<keyword evidence="1" id="KW-0805">Transcription regulation</keyword>
<dbReference type="PANTHER" id="PTHR30136">
    <property type="entry name" value="HELIX-TURN-HELIX TRANSCRIPTIONAL REGULATOR, ICLR FAMILY"/>
    <property type="match status" value="1"/>
</dbReference>
<evidence type="ECO:0000259" key="5">
    <source>
        <dbReference type="PROSITE" id="PS51078"/>
    </source>
</evidence>
<dbReference type="PROSITE" id="PS51077">
    <property type="entry name" value="HTH_ICLR"/>
    <property type="match status" value="1"/>
</dbReference>
<feature type="domain" description="IclR-ED" evidence="5">
    <location>
        <begin position="69"/>
        <end position="258"/>
    </location>
</feature>
<dbReference type="InterPro" id="IPR014757">
    <property type="entry name" value="Tscrpt_reg_IclR_C"/>
</dbReference>
<dbReference type="InterPro" id="IPR005471">
    <property type="entry name" value="Tscrpt_reg_IclR_N"/>
</dbReference>
<dbReference type="Proteomes" id="UP000249393">
    <property type="component" value="Unassembled WGS sequence"/>
</dbReference>
<dbReference type="EMBL" id="QFQZ01000009">
    <property type="protein sequence ID" value="PZR36088.1"/>
    <property type="molecule type" value="Genomic_DNA"/>
</dbReference>
<protein>
    <submittedName>
        <fullName evidence="6">IclR family transcriptional regulator</fullName>
    </submittedName>
</protein>
<evidence type="ECO:0000313" key="6">
    <source>
        <dbReference type="EMBL" id="PZR36088.1"/>
    </source>
</evidence>
<dbReference type="GO" id="GO:0045892">
    <property type="term" value="P:negative regulation of DNA-templated transcription"/>
    <property type="evidence" value="ECO:0007669"/>
    <property type="project" value="TreeGrafter"/>
</dbReference>
<organism evidence="6 7">
    <name type="scientific">Caulobacter segnis</name>
    <dbReference type="NCBI Taxonomy" id="88688"/>
    <lineage>
        <taxon>Bacteria</taxon>
        <taxon>Pseudomonadati</taxon>
        <taxon>Pseudomonadota</taxon>
        <taxon>Alphaproteobacteria</taxon>
        <taxon>Caulobacterales</taxon>
        <taxon>Caulobacteraceae</taxon>
        <taxon>Caulobacter</taxon>
    </lineage>
</organism>
<evidence type="ECO:0000259" key="4">
    <source>
        <dbReference type="PROSITE" id="PS51077"/>
    </source>
</evidence>
<evidence type="ECO:0000313" key="7">
    <source>
        <dbReference type="Proteomes" id="UP000249393"/>
    </source>
</evidence>
<dbReference type="InterPro" id="IPR050707">
    <property type="entry name" value="HTH_MetabolicPath_Reg"/>
</dbReference>
<dbReference type="Gene3D" id="1.10.10.10">
    <property type="entry name" value="Winged helix-like DNA-binding domain superfamily/Winged helix DNA-binding domain"/>
    <property type="match status" value="1"/>
</dbReference>
<dbReference type="Gene3D" id="3.30.450.40">
    <property type="match status" value="1"/>
</dbReference>
<name>A0A2W5WPT5_9CAUL</name>
<dbReference type="InterPro" id="IPR029016">
    <property type="entry name" value="GAF-like_dom_sf"/>
</dbReference>
<proteinExistence type="predicted"/>
<dbReference type="PANTHER" id="PTHR30136:SF23">
    <property type="entry name" value="DNA-BINDING TRANSCRIPTIONAL ACTIVATOR MHPR"/>
    <property type="match status" value="1"/>
</dbReference>
<accession>A0A2W5WPT5</accession>
<evidence type="ECO:0000256" key="2">
    <source>
        <dbReference type="ARBA" id="ARBA00023125"/>
    </source>
</evidence>
<dbReference type="AlphaFoldDB" id="A0A2W5WPT5"/>
<evidence type="ECO:0000256" key="1">
    <source>
        <dbReference type="ARBA" id="ARBA00023015"/>
    </source>
</evidence>
<dbReference type="InterPro" id="IPR036390">
    <property type="entry name" value="WH_DNA-bd_sf"/>
</dbReference>
<comment type="caution">
    <text evidence="6">The sequence shown here is derived from an EMBL/GenBank/DDBJ whole genome shotgun (WGS) entry which is preliminary data.</text>
</comment>
<keyword evidence="2" id="KW-0238">DNA-binding</keyword>
<reference evidence="6 7" key="1">
    <citation type="submission" date="2017-08" db="EMBL/GenBank/DDBJ databases">
        <title>Infants hospitalized years apart are colonized by the same room-sourced microbial strains.</title>
        <authorList>
            <person name="Brooks B."/>
            <person name="Olm M.R."/>
            <person name="Firek B.A."/>
            <person name="Baker R."/>
            <person name="Thomas B.C."/>
            <person name="Morowitz M.J."/>
            <person name="Banfield J.F."/>
        </authorList>
    </citation>
    <scope>NUCLEOTIDE SEQUENCE [LARGE SCALE GENOMIC DNA]</scope>
    <source>
        <strain evidence="6">S2_003_000_R2_4</strain>
    </source>
</reference>
<dbReference type="SMART" id="SM00346">
    <property type="entry name" value="HTH_ICLR"/>
    <property type="match status" value="1"/>
</dbReference>
<evidence type="ECO:0000256" key="3">
    <source>
        <dbReference type="ARBA" id="ARBA00023163"/>
    </source>
</evidence>
<dbReference type="Pfam" id="PF09339">
    <property type="entry name" value="HTH_IclR"/>
    <property type="match status" value="1"/>
</dbReference>
<dbReference type="PROSITE" id="PS51078">
    <property type="entry name" value="ICLR_ED"/>
    <property type="match status" value="1"/>
</dbReference>
<keyword evidence="3" id="KW-0804">Transcription</keyword>
<sequence length="265" mass="29448">MERGVPIRSISRCMSVLQAINRHGSLSLMEIAQAAKVPYPTACRIVQTLLHEGFIEREPDRKRYRPTVLVLSLANGFQVHDRLIQASRRYIVDLTYKHNWPLSVVTRVGQSMVVRDSTHALTSRTFSNYYPGFTLPILECASGRAYIAHAGAEERETILNGVRTLPGATDPQTLTLFESDVVLNEIRRDGYATKGRNFHNATPGRTASIAVPIFDEDELVGALTMVFFASAMKMSEAVERYVPDMKAAAERIGLDLASGMHRIAA</sequence>
<dbReference type="Pfam" id="PF01614">
    <property type="entry name" value="IclR_C"/>
    <property type="match status" value="1"/>
</dbReference>
<gene>
    <name evidence="6" type="ORF">DI526_04790</name>
</gene>
<dbReference type="RefSeq" id="WP_304274772.1">
    <property type="nucleotide sequence ID" value="NZ_QFQZ01000009.1"/>
</dbReference>
<dbReference type="SUPFAM" id="SSF55781">
    <property type="entry name" value="GAF domain-like"/>
    <property type="match status" value="1"/>
</dbReference>
<dbReference type="SUPFAM" id="SSF46785">
    <property type="entry name" value="Winged helix' DNA-binding domain"/>
    <property type="match status" value="1"/>
</dbReference>
<feature type="domain" description="HTH iclR-type" evidence="4">
    <location>
        <begin position="7"/>
        <end position="68"/>
    </location>
</feature>
<dbReference type="GO" id="GO:0003677">
    <property type="term" value="F:DNA binding"/>
    <property type="evidence" value="ECO:0007669"/>
    <property type="project" value="UniProtKB-KW"/>
</dbReference>
<dbReference type="GO" id="GO:0003700">
    <property type="term" value="F:DNA-binding transcription factor activity"/>
    <property type="evidence" value="ECO:0007669"/>
    <property type="project" value="TreeGrafter"/>
</dbReference>